<sequence>MGPGSGPGRSPRPPPPAPFRAILRGDYLSLSPLSKETRMLIFLPASLDGQPLACHWFMCDIPEIVV</sequence>
<dbReference type="AlphaFoldDB" id="A0A8K1LMG8"/>
<evidence type="ECO:0000313" key="2">
    <source>
        <dbReference type="Proteomes" id="UP000796761"/>
    </source>
</evidence>
<dbReference type="Proteomes" id="UP000796761">
    <property type="component" value="Unassembled WGS sequence"/>
</dbReference>
<organism evidence="1 2">
    <name type="scientific">Zosterops borbonicus</name>
    <dbReference type="NCBI Taxonomy" id="364589"/>
    <lineage>
        <taxon>Eukaryota</taxon>
        <taxon>Metazoa</taxon>
        <taxon>Chordata</taxon>
        <taxon>Craniata</taxon>
        <taxon>Vertebrata</taxon>
        <taxon>Euteleostomi</taxon>
        <taxon>Archelosauria</taxon>
        <taxon>Archosauria</taxon>
        <taxon>Dinosauria</taxon>
        <taxon>Saurischia</taxon>
        <taxon>Theropoda</taxon>
        <taxon>Coelurosauria</taxon>
        <taxon>Aves</taxon>
        <taxon>Neognathae</taxon>
        <taxon>Neoaves</taxon>
        <taxon>Telluraves</taxon>
        <taxon>Australaves</taxon>
        <taxon>Passeriformes</taxon>
        <taxon>Sylvioidea</taxon>
        <taxon>Zosteropidae</taxon>
        <taxon>Zosterops</taxon>
    </lineage>
</organism>
<accession>A0A8K1LMG8</accession>
<keyword evidence="2" id="KW-1185">Reference proteome</keyword>
<dbReference type="EMBL" id="SWJQ01000186">
    <property type="protein sequence ID" value="TRZ19399.1"/>
    <property type="molecule type" value="Genomic_DNA"/>
</dbReference>
<name>A0A8K1LMG8_9PASS</name>
<evidence type="ECO:0000313" key="1">
    <source>
        <dbReference type="EMBL" id="TRZ19399.1"/>
    </source>
</evidence>
<comment type="caution">
    <text evidence="1">The sequence shown here is derived from an EMBL/GenBank/DDBJ whole genome shotgun (WGS) entry which is preliminary data.</text>
</comment>
<gene>
    <name evidence="1" type="ORF">HGM15179_007727</name>
</gene>
<reference evidence="1" key="1">
    <citation type="submission" date="2019-04" db="EMBL/GenBank/DDBJ databases">
        <title>Genome assembly of Zosterops borbonicus 15179.</title>
        <authorList>
            <person name="Leroy T."/>
            <person name="Anselmetti Y."/>
            <person name="Tilak M.-K."/>
            <person name="Nabholz B."/>
        </authorList>
    </citation>
    <scope>NUCLEOTIDE SEQUENCE</scope>
    <source>
        <strain evidence="1">HGM_15179</strain>
        <tissue evidence="1">Muscle</tissue>
    </source>
</reference>
<proteinExistence type="predicted"/>
<protein>
    <submittedName>
        <fullName evidence="1">Uncharacterized protein</fullName>
    </submittedName>
</protein>